<dbReference type="GO" id="GO:0030182">
    <property type="term" value="P:neuron differentiation"/>
    <property type="evidence" value="ECO:0000318"/>
    <property type="project" value="GO_Central"/>
</dbReference>
<dbReference type="PROSITE" id="PS50071">
    <property type="entry name" value="HOMEOBOX_2"/>
    <property type="match status" value="1"/>
</dbReference>
<dbReference type="InterPro" id="IPR050877">
    <property type="entry name" value="EMX-VAX-Noto_Homeobox_TFs"/>
</dbReference>
<dbReference type="STRING" id="6238.B6ILP8"/>
<dbReference type="CTD" id="68917547"/>
<sequence length="173" mass="19578">MERLRRRPIKNATSSLGFSTTRKNGGSREPSSSGRHWNVADPTYENSRCRIVIQFFDCGKKMEIPENLQVSENIGISPIGFTNNFKKPPKTKRTRRSHCEVATQILQAYFETSQHPSGLQMAQFAEATGLNNKQVKAWTTLVPRLFVVGRQAHLHNERDKSMQKNGTETGLFG</sequence>
<dbReference type="HOGENOM" id="CLU_1548992_0_0_1"/>
<evidence type="ECO:0000256" key="2">
    <source>
        <dbReference type="ARBA" id="ARBA00023125"/>
    </source>
</evidence>
<protein>
    <submittedName>
        <fullName evidence="9">Protein CBG26065</fullName>
    </submittedName>
</protein>
<accession>B6ILP8</accession>
<evidence type="ECO:0000256" key="5">
    <source>
        <dbReference type="PROSITE-ProRule" id="PRU00108"/>
    </source>
</evidence>
<evidence type="ECO:0000313" key="10">
    <source>
        <dbReference type="Proteomes" id="UP000008549"/>
    </source>
</evidence>
<evidence type="ECO:0000256" key="4">
    <source>
        <dbReference type="ARBA" id="ARBA00023242"/>
    </source>
</evidence>
<dbReference type="InParanoid" id="B6ILP8"/>
<keyword evidence="10" id="KW-1185">Reference proteome</keyword>
<dbReference type="SMART" id="SM00389">
    <property type="entry name" value="HOX"/>
    <property type="match status" value="1"/>
</dbReference>
<dbReference type="InterPro" id="IPR001356">
    <property type="entry name" value="HD"/>
</dbReference>
<reference evidence="9 10" key="2">
    <citation type="journal article" date="2011" name="PLoS Genet.">
        <title>Caenorhabditis briggsae recombinant inbred line genotypes reveal inter-strain incompatibility and the evolution of recombination.</title>
        <authorList>
            <person name="Ross J.A."/>
            <person name="Koboldt D.C."/>
            <person name="Staisch J.E."/>
            <person name="Chamberlin H.M."/>
            <person name="Gupta B.P."/>
            <person name="Miller R.D."/>
            <person name="Baird S.E."/>
            <person name="Haag E.S."/>
        </authorList>
    </citation>
    <scope>NUCLEOTIDE SEQUENCE [LARGE SCALE GENOMIC DNA]</scope>
    <source>
        <strain evidence="9 10">AF16</strain>
    </source>
</reference>
<dbReference type="PANTHER" id="PTHR24339">
    <property type="entry name" value="HOMEOBOX PROTEIN EMX-RELATED"/>
    <property type="match status" value="1"/>
</dbReference>
<keyword evidence="4 5" id="KW-0539">Nucleus</keyword>
<feature type="compositionally biased region" description="Polar residues" evidence="7">
    <location>
        <begin position="11"/>
        <end position="35"/>
    </location>
</feature>
<dbReference type="RefSeq" id="XP_045100386.1">
    <property type="nucleotide sequence ID" value="XM_045244570.1"/>
</dbReference>
<dbReference type="SUPFAM" id="SSF46689">
    <property type="entry name" value="Homeodomain-like"/>
    <property type="match status" value="1"/>
</dbReference>
<reference evidence="9 10" key="1">
    <citation type="journal article" date="2003" name="PLoS Biol.">
        <title>The genome sequence of Caenorhabditis briggsae: a platform for comparative genomics.</title>
        <authorList>
            <person name="Stein L.D."/>
            <person name="Bao Z."/>
            <person name="Blasiar D."/>
            <person name="Blumenthal T."/>
            <person name="Brent M.R."/>
            <person name="Chen N."/>
            <person name="Chinwalla A."/>
            <person name="Clarke L."/>
            <person name="Clee C."/>
            <person name="Coghlan A."/>
            <person name="Coulson A."/>
            <person name="D'Eustachio P."/>
            <person name="Fitch D.H."/>
            <person name="Fulton L.A."/>
            <person name="Fulton R.E."/>
            <person name="Griffiths-Jones S."/>
            <person name="Harris T.W."/>
            <person name="Hillier L.W."/>
            <person name="Kamath R."/>
            <person name="Kuwabara P.E."/>
            <person name="Mardis E.R."/>
            <person name="Marra M.A."/>
            <person name="Miner T.L."/>
            <person name="Minx P."/>
            <person name="Mullikin J.C."/>
            <person name="Plumb R.W."/>
            <person name="Rogers J."/>
            <person name="Schein J.E."/>
            <person name="Sohrmann M."/>
            <person name="Spieth J."/>
            <person name="Stajich J.E."/>
            <person name="Wei C."/>
            <person name="Willey D."/>
            <person name="Wilson R.K."/>
            <person name="Durbin R."/>
            <person name="Waterston R.H."/>
        </authorList>
    </citation>
    <scope>NUCLEOTIDE SEQUENCE [LARGE SCALE GENOMIC DNA]</scope>
    <source>
        <strain evidence="9 10">AF16</strain>
    </source>
</reference>
<evidence type="ECO:0000256" key="7">
    <source>
        <dbReference type="SAM" id="MobiDB-lite"/>
    </source>
</evidence>
<dbReference type="Pfam" id="PF00046">
    <property type="entry name" value="Homeodomain"/>
    <property type="match status" value="1"/>
</dbReference>
<dbReference type="GO" id="GO:0000981">
    <property type="term" value="F:DNA-binding transcription factor activity, RNA polymerase II-specific"/>
    <property type="evidence" value="ECO:0000318"/>
    <property type="project" value="GO_Central"/>
</dbReference>
<keyword evidence="2 5" id="KW-0238">DNA-binding</keyword>
<organism evidence="9 10">
    <name type="scientific">Caenorhabditis briggsae</name>
    <dbReference type="NCBI Taxonomy" id="6238"/>
    <lineage>
        <taxon>Eukaryota</taxon>
        <taxon>Metazoa</taxon>
        <taxon>Ecdysozoa</taxon>
        <taxon>Nematoda</taxon>
        <taxon>Chromadorea</taxon>
        <taxon>Rhabditida</taxon>
        <taxon>Rhabditina</taxon>
        <taxon>Rhabditomorpha</taxon>
        <taxon>Rhabditoidea</taxon>
        <taxon>Rhabditidae</taxon>
        <taxon>Peloderinae</taxon>
        <taxon>Caenorhabditis</taxon>
    </lineage>
</organism>
<dbReference type="PANTHER" id="PTHR24339:SF69">
    <property type="entry name" value="HOMEOBOX PROTEIN CEH-5"/>
    <property type="match status" value="1"/>
</dbReference>
<dbReference type="AlphaFoldDB" id="B6ILP8"/>
<dbReference type="EMBL" id="HE600921">
    <property type="protein sequence ID" value="CAS00828.1"/>
    <property type="molecule type" value="Genomic_DNA"/>
</dbReference>
<evidence type="ECO:0000313" key="9">
    <source>
        <dbReference type="EMBL" id="CAS00828.1"/>
    </source>
</evidence>
<dbReference type="GO" id="GO:0005634">
    <property type="term" value="C:nucleus"/>
    <property type="evidence" value="ECO:0000318"/>
    <property type="project" value="GO_Central"/>
</dbReference>
<dbReference type="GO" id="GO:0007420">
    <property type="term" value="P:brain development"/>
    <property type="evidence" value="ECO:0000318"/>
    <property type="project" value="GO_Central"/>
</dbReference>
<evidence type="ECO:0000256" key="1">
    <source>
        <dbReference type="ARBA" id="ARBA00004123"/>
    </source>
</evidence>
<keyword evidence="3 5" id="KW-0371">Homeobox</keyword>
<evidence type="ECO:0000259" key="8">
    <source>
        <dbReference type="PROSITE" id="PS50071"/>
    </source>
</evidence>
<comment type="subcellular location">
    <subcellularLocation>
        <location evidence="1 5 6">Nucleus</location>
    </subcellularLocation>
</comment>
<evidence type="ECO:0000256" key="6">
    <source>
        <dbReference type="RuleBase" id="RU000682"/>
    </source>
</evidence>
<gene>
    <name evidence="9" type="ORF">CBG26065</name>
    <name evidence="9" type="ORF">CBG_26065</name>
</gene>
<feature type="domain" description="Homeobox" evidence="8">
    <location>
        <begin position="89"/>
        <end position="138"/>
    </location>
</feature>
<name>B6ILP8_CAEBR</name>
<dbReference type="GO" id="GO:0007417">
    <property type="term" value="P:central nervous system development"/>
    <property type="evidence" value="ECO:0000318"/>
    <property type="project" value="GO_Central"/>
</dbReference>
<evidence type="ECO:0000256" key="3">
    <source>
        <dbReference type="ARBA" id="ARBA00023155"/>
    </source>
</evidence>
<dbReference type="CDD" id="cd00086">
    <property type="entry name" value="homeodomain"/>
    <property type="match status" value="1"/>
</dbReference>
<dbReference type="GO" id="GO:0006357">
    <property type="term" value="P:regulation of transcription by RNA polymerase II"/>
    <property type="evidence" value="ECO:0000318"/>
    <property type="project" value="GO_Central"/>
</dbReference>
<dbReference type="KEGG" id="cbr:CBG_26065"/>
<dbReference type="Proteomes" id="UP000008549">
    <property type="component" value="Unassembled WGS sequence"/>
</dbReference>
<dbReference type="Gene3D" id="1.10.10.60">
    <property type="entry name" value="Homeodomain-like"/>
    <property type="match status" value="1"/>
</dbReference>
<dbReference type="GeneID" id="68917547"/>
<dbReference type="InterPro" id="IPR009057">
    <property type="entry name" value="Homeodomain-like_sf"/>
</dbReference>
<proteinExistence type="predicted"/>
<dbReference type="GO" id="GO:0000978">
    <property type="term" value="F:RNA polymerase II cis-regulatory region sequence-specific DNA binding"/>
    <property type="evidence" value="ECO:0000318"/>
    <property type="project" value="GO_Central"/>
</dbReference>
<feature type="region of interest" description="Disordered" evidence="7">
    <location>
        <begin position="1"/>
        <end position="40"/>
    </location>
</feature>
<feature type="DNA-binding region" description="Homeobox" evidence="5">
    <location>
        <begin position="91"/>
        <end position="139"/>
    </location>
</feature>